<dbReference type="Gene3D" id="1.20.58.1040">
    <property type="match status" value="2"/>
</dbReference>
<dbReference type="InterPro" id="IPR017853">
    <property type="entry name" value="GH"/>
</dbReference>
<dbReference type="GO" id="GO:0004553">
    <property type="term" value="F:hydrolase activity, hydrolyzing O-glycosyl compounds"/>
    <property type="evidence" value="ECO:0007669"/>
    <property type="project" value="InterPro"/>
</dbReference>
<dbReference type="FunFam" id="1.20.58.1040:FF:000004">
    <property type="entry name" value="O-Glycosyl hydrolase family 17 protein"/>
    <property type="match status" value="1"/>
</dbReference>
<dbReference type="KEGG" id="osa:4343492"/>
<dbReference type="EMBL" id="AP008213">
    <property type="protein sequence ID" value="BAF21802.1"/>
    <property type="molecule type" value="Genomic_DNA"/>
</dbReference>
<dbReference type="OrthoDB" id="421038at2759"/>
<dbReference type="SMART" id="SM00768">
    <property type="entry name" value="X8"/>
    <property type="match status" value="2"/>
</dbReference>
<dbReference type="Pfam" id="PF07983">
    <property type="entry name" value="X8"/>
    <property type="match status" value="2"/>
</dbReference>
<keyword evidence="7" id="KW-1133">Transmembrane helix</keyword>
<dbReference type="Gramene" id="Os07t0539900-01">
    <property type="protein sequence ID" value="Os07t0539900-01"/>
    <property type="gene ID" value="Os07g0539900"/>
</dbReference>
<dbReference type="GO" id="GO:0005975">
    <property type="term" value="P:carbohydrate metabolic process"/>
    <property type="evidence" value="ECO:0007669"/>
    <property type="project" value="InterPro"/>
</dbReference>
<feature type="transmembrane region" description="Helical" evidence="7">
    <location>
        <begin position="32"/>
        <end position="49"/>
    </location>
</feature>
<reference evidence="10 11" key="1">
    <citation type="journal article" date="2005" name="Nature">
        <title>The map-based sequence of the rice genome.</title>
        <authorList>
            <consortium name="International rice genome sequencing project (IRGSP)"/>
            <person name="Matsumoto T."/>
            <person name="Wu J."/>
            <person name="Kanamori H."/>
            <person name="Katayose Y."/>
            <person name="Fujisawa M."/>
            <person name="Namiki N."/>
            <person name="Mizuno H."/>
            <person name="Yamamoto K."/>
            <person name="Antonio B.A."/>
            <person name="Baba T."/>
            <person name="Sakata K."/>
            <person name="Nagamura Y."/>
            <person name="Aoki H."/>
            <person name="Arikawa K."/>
            <person name="Arita K."/>
            <person name="Bito T."/>
            <person name="Chiden Y."/>
            <person name="Fujitsuka N."/>
            <person name="Fukunaka R."/>
            <person name="Hamada M."/>
            <person name="Harada C."/>
            <person name="Hayashi A."/>
            <person name="Hijishita S."/>
            <person name="Honda M."/>
            <person name="Hosokawa S."/>
            <person name="Ichikawa Y."/>
            <person name="Idonuma A."/>
            <person name="Iijima M."/>
            <person name="Ikeda M."/>
            <person name="Ikeno M."/>
            <person name="Ito K."/>
            <person name="Ito S."/>
            <person name="Ito T."/>
            <person name="Ito Y."/>
            <person name="Ito Y."/>
            <person name="Iwabuchi A."/>
            <person name="Kamiya K."/>
            <person name="Karasawa W."/>
            <person name="Kurita K."/>
            <person name="Katagiri S."/>
            <person name="Kikuta A."/>
            <person name="Kobayashi H."/>
            <person name="Kobayashi N."/>
            <person name="Machita K."/>
            <person name="Maehara T."/>
            <person name="Masukawa M."/>
            <person name="Mizubayashi T."/>
            <person name="Mukai Y."/>
            <person name="Nagasaki H."/>
            <person name="Nagata Y."/>
            <person name="Naito S."/>
            <person name="Nakashima M."/>
            <person name="Nakama Y."/>
            <person name="Nakamichi Y."/>
            <person name="Nakamura M."/>
            <person name="Meguro A."/>
            <person name="Negishi M."/>
            <person name="Ohta I."/>
            <person name="Ohta T."/>
            <person name="Okamoto M."/>
            <person name="Ono N."/>
            <person name="Saji S."/>
            <person name="Sakaguchi M."/>
            <person name="Sakai K."/>
            <person name="Shibata M."/>
            <person name="Shimokawa T."/>
            <person name="Song J."/>
            <person name="Takazaki Y."/>
            <person name="Terasawa K."/>
            <person name="Tsugane M."/>
            <person name="Tsuji K."/>
            <person name="Ueda S."/>
            <person name="Waki K."/>
            <person name="Yamagata H."/>
            <person name="Yamamoto M."/>
            <person name="Yamamoto S."/>
            <person name="Yamane H."/>
            <person name="Yoshiki S."/>
            <person name="Yoshihara R."/>
            <person name="Yukawa K."/>
            <person name="Zhong H."/>
            <person name="Yano M."/>
            <person name="Yuan Q."/>
            <person name="Ouyang S."/>
            <person name="Liu J."/>
            <person name="Jones K.M."/>
            <person name="Gansberger K."/>
            <person name="Moffat K."/>
            <person name="Hill J."/>
            <person name="Bera J."/>
            <person name="Fadrosh D."/>
            <person name="Jin S."/>
            <person name="Johri S."/>
            <person name="Kim M."/>
            <person name="Overton L."/>
            <person name="Reardon M."/>
            <person name="Tsitrin T."/>
            <person name="Vuong H."/>
            <person name="Weaver B."/>
            <person name="Ciecko A."/>
            <person name="Tallon L."/>
            <person name="Jackson J."/>
            <person name="Pai G."/>
            <person name="Aken S.V."/>
            <person name="Utterback T."/>
            <person name="Reidmuller S."/>
            <person name="Feldblyum T."/>
            <person name="Hsiao J."/>
            <person name="Zismann V."/>
            <person name="Iobst S."/>
            <person name="de Vazeille A.R."/>
            <person name="Buell C.R."/>
            <person name="Ying K."/>
            <person name="Li Y."/>
            <person name="Lu T."/>
            <person name="Huang Y."/>
            <person name="Zhao Q."/>
            <person name="Feng Q."/>
            <person name="Zhang L."/>
            <person name="Zhu J."/>
            <person name="Weng Q."/>
            <person name="Mu J."/>
            <person name="Lu Y."/>
            <person name="Fan D."/>
            <person name="Liu Y."/>
            <person name="Guan J."/>
            <person name="Zhang Y."/>
            <person name="Yu S."/>
            <person name="Liu X."/>
            <person name="Zhang Y."/>
            <person name="Hong G."/>
            <person name="Han B."/>
            <person name="Choisne N."/>
            <person name="Demange N."/>
            <person name="Orjeda G."/>
            <person name="Samain S."/>
            <person name="Cattolico L."/>
            <person name="Pelletier E."/>
            <person name="Couloux A."/>
            <person name="Segurens B."/>
            <person name="Wincker P."/>
            <person name="D'Hont A."/>
            <person name="Scarpelli C."/>
            <person name="Weissenbach J."/>
            <person name="Salanoubat M."/>
            <person name="Quetier F."/>
            <person name="Yu Y."/>
            <person name="Kim H.R."/>
            <person name="Rambo T."/>
            <person name="Currie J."/>
            <person name="Collura K."/>
            <person name="Luo M."/>
            <person name="Yang T."/>
            <person name="Ammiraju J.S.S."/>
            <person name="Engler F."/>
            <person name="Soderlund C."/>
            <person name="Wing R.A."/>
            <person name="Palmer L.E."/>
            <person name="de la Bastide M."/>
            <person name="Spiegel L."/>
            <person name="Nascimento L."/>
            <person name="Zutavern T."/>
            <person name="O'Shaughnessy A."/>
            <person name="Dike S."/>
            <person name="Dedhia N."/>
            <person name="Preston R."/>
            <person name="Balija V."/>
            <person name="McCombie W.R."/>
            <person name="Chow T."/>
            <person name="Chen H."/>
            <person name="Chung M."/>
            <person name="Chen C."/>
            <person name="Shaw J."/>
            <person name="Wu H."/>
            <person name="Hsiao K."/>
            <person name="Chao Y."/>
            <person name="Chu M."/>
            <person name="Cheng C."/>
            <person name="Hour A."/>
            <person name="Lee P."/>
            <person name="Lin S."/>
            <person name="Lin Y."/>
            <person name="Liou J."/>
            <person name="Liu S."/>
            <person name="Hsing Y."/>
            <person name="Raghuvanshi S."/>
            <person name="Mohanty A."/>
            <person name="Bharti A.K."/>
            <person name="Gaur A."/>
            <person name="Gupta V."/>
            <person name="Kumar D."/>
            <person name="Ravi V."/>
            <person name="Vij S."/>
            <person name="Kapur A."/>
            <person name="Khurana P."/>
            <person name="Khurana P."/>
            <person name="Khurana J.P."/>
            <person name="Tyagi A.K."/>
            <person name="Gaikwad K."/>
            <person name="Singh A."/>
            <person name="Dalal V."/>
            <person name="Srivastava S."/>
            <person name="Dixit A."/>
            <person name="Pal A.K."/>
            <person name="Ghazi I.A."/>
            <person name="Yadav M."/>
            <person name="Pandit A."/>
            <person name="Bhargava A."/>
            <person name="Sureshbabu K."/>
            <person name="Batra K."/>
            <person name="Sharma T.R."/>
            <person name="Mohapatra T."/>
            <person name="Singh N.K."/>
            <person name="Messing J."/>
            <person name="Nelson A.B."/>
            <person name="Fuks G."/>
            <person name="Kavchok S."/>
            <person name="Keizer G."/>
            <person name="Linton E."/>
            <person name="Llaca V."/>
            <person name="Song R."/>
            <person name="Tanyolac B."/>
            <person name="Young S."/>
            <person name="Ho-Il K."/>
            <person name="Hahn J.H."/>
            <person name="Sangsakoo G."/>
            <person name="Vanavichit A."/>
            <person name="de Mattos Luiz.A.T."/>
            <person name="Zimmer P.D."/>
            <person name="Malone G."/>
            <person name="Dellagostin O."/>
            <person name="de Oliveira A.C."/>
            <person name="Bevan M."/>
            <person name="Bancroft I."/>
            <person name="Minx P."/>
            <person name="Cordum H."/>
            <person name="Wilson R."/>
            <person name="Cheng Z."/>
            <person name="Jin W."/>
            <person name="Jiang J."/>
            <person name="Leong S.A."/>
            <person name="Iwama H."/>
            <person name="Gojobori T."/>
            <person name="Itoh T."/>
            <person name="Niimura Y."/>
            <person name="Fujii Y."/>
            <person name="Habara T."/>
            <person name="Sakai H."/>
            <person name="Sato Y."/>
            <person name="Wilson G."/>
            <person name="Kumar K."/>
            <person name="McCouch S."/>
            <person name="Juretic N."/>
            <person name="Hoen D."/>
            <person name="Wright S."/>
            <person name="Bruskiewich R."/>
            <person name="Bureau T."/>
            <person name="Miyao A."/>
            <person name="Hirochika H."/>
            <person name="Nishikawa T."/>
            <person name="Kadowaki K."/>
            <person name="Sugiura M."/>
            <person name="Burr B."/>
            <person name="Sasaki T."/>
        </authorList>
    </citation>
    <scope>NUCLEOTIDE SEQUENCE [LARGE SCALE GENOMIC DNA]</scope>
    <source>
        <strain evidence="11">cv. Nipponbare</strain>
    </source>
</reference>
<feature type="domain" description="X8" evidence="9">
    <location>
        <begin position="427"/>
        <end position="510"/>
    </location>
</feature>
<evidence type="ECO:0000313" key="11">
    <source>
        <dbReference type="Proteomes" id="UP000000763"/>
    </source>
</evidence>
<feature type="signal peptide" evidence="8">
    <location>
        <begin position="1"/>
        <end position="22"/>
    </location>
</feature>
<keyword evidence="2 8" id="KW-0732">Signal</keyword>
<evidence type="ECO:0000259" key="9">
    <source>
        <dbReference type="SMART" id="SM00768"/>
    </source>
</evidence>
<dbReference type="InterPro" id="IPR012946">
    <property type="entry name" value="X8"/>
</dbReference>
<protein>
    <submittedName>
        <fullName evidence="10">Os07g0539900 protein</fullName>
    </submittedName>
</protein>
<dbReference type="InterPro" id="IPR000490">
    <property type="entry name" value="Glyco_hydro_17"/>
</dbReference>
<accession>A0A0P0X724</accession>
<evidence type="ECO:0000313" key="10">
    <source>
        <dbReference type="EMBL" id="BAF21802.1"/>
    </source>
</evidence>
<evidence type="ECO:0000256" key="8">
    <source>
        <dbReference type="SAM" id="SignalP"/>
    </source>
</evidence>
<gene>
    <name evidence="10" type="ordered locus">Os07g0539900</name>
</gene>
<evidence type="ECO:0000256" key="7">
    <source>
        <dbReference type="SAM" id="Phobius"/>
    </source>
</evidence>
<feature type="domain" description="X8" evidence="9">
    <location>
        <begin position="513"/>
        <end position="597"/>
    </location>
</feature>
<keyword evidence="3" id="KW-0378">Hydrolase</keyword>
<dbReference type="SUPFAM" id="SSF51445">
    <property type="entry name" value="(Trans)glycosidases"/>
    <property type="match status" value="1"/>
</dbReference>
<evidence type="ECO:0000256" key="6">
    <source>
        <dbReference type="RuleBase" id="RU004335"/>
    </source>
</evidence>
<sequence length="602" mass="64286">MALALAHLILAAALPLLFLSRAGKRCSCSSVSTAVWCVVFFCFSLLIIYRRVILLRVREKCFSCTADGGEVGVCYGRDGNNLIDPPSVVSLLKAKGITMVRIYDADPTVLNALANQNIKVMVAMSNRDLVAGSAKDFNSALSWVKNYVLPYYRSSQINGVAVGNEVFQQAPDLTSQLVSAMRNVQAALARLGLADAIKVSTPISFDSVKVSFPPSAGVFQDNIAQSVMSPMIDFLQQTNSYLMVNFYPYIAWANSNGQISRDYAVFGPNASPVVDQASGITYHSLFDAQLDAVYFAIDHVSGGSVRVSMAQARRGRPSPRIPVKCSECGHPSGGRLPQLSTLDDVQVDVATKANAQAFNNGLISRALFGATGMPDVSVYIFALFNENLKGGASVEQNFGLFYPDGTEVYQVDFHNGGGGNVCPTKASWCVANSAVGSTRLQAALDWACSNGADCGAIQPGKTCFAPNTLVAHASYAFNDYYQRKSQASGTCDFSGAAFIVYKPSPSICDPNPSWCIAKPEVGDTRLQNALDYACGSCADCSAIQRGAQCFDPDTKVAHATYAFNDYYQTTGRASGSCDFNGAATIVTQQPKIGNCVLSPNNS</sequence>
<dbReference type="SMR" id="A0A0P0X724"/>
<dbReference type="PANTHER" id="PTHR32227">
    <property type="entry name" value="GLUCAN ENDO-1,3-BETA-GLUCOSIDASE BG1-RELATED-RELATED"/>
    <property type="match status" value="1"/>
</dbReference>
<keyword evidence="7" id="KW-0812">Transmembrane</keyword>
<dbReference type="Pfam" id="PF00332">
    <property type="entry name" value="Glyco_hydro_17"/>
    <property type="match status" value="1"/>
</dbReference>
<dbReference type="FunFam" id="1.20.58.1040:FF:000006">
    <property type="entry name" value="Os07g0539400 protein"/>
    <property type="match status" value="1"/>
</dbReference>
<evidence type="ECO:0000256" key="1">
    <source>
        <dbReference type="ARBA" id="ARBA00008773"/>
    </source>
</evidence>
<dbReference type="KEGG" id="dosa:Os07g0539900"/>
<evidence type="ECO:0000256" key="4">
    <source>
        <dbReference type="ARBA" id="ARBA00023157"/>
    </source>
</evidence>
<proteinExistence type="inferred from homology"/>
<dbReference type="InterPro" id="IPR044965">
    <property type="entry name" value="Glyco_hydro_17_plant"/>
</dbReference>
<dbReference type="Proteomes" id="UP000000763">
    <property type="component" value="Chromosome 7"/>
</dbReference>
<dbReference type="OMA" id="TCHFDGA"/>
<evidence type="ECO:0000256" key="5">
    <source>
        <dbReference type="ARBA" id="ARBA00023295"/>
    </source>
</evidence>
<dbReference type="Gene3D" id="3.20.20.80">
    <property type="entry name" value="Glycosidases"/>
    <property type="match status" value="1"/>
</dbReference>
<keyword evidence="4" id="KW-1015">Disulfide bond</keyword>
<evidence type="ECO:0000256" key="2">
    <source>
        <dbReference type="ARBA" id="ARBA00022729"/>
    </source>
</evidence>
<organism evidence="10 11">
    <name type="scientific">Oryza sativa subsp. japonica</name>
    <name type="common">Rice</name>
    <dbReference type="NCBI Taxonomy" id="39947"/>
    <lineage>
        <taxon>Eukaryota</taxon>
        <taxon>Viridiplantae</taxon>
        <taxon>Streptophyta</taxon>
        <taxon>Embryophyta</taxon>
        <taxon>Tracheophyta</taxon>
        <taxon>Spermatophyta</taxon>
        <taxon>Magnoliopsida</taxon>
        <taxon>Liliopsida</taxon>
        <taxon>Poales</taxon>
        <taxon>Poaceae</taxon>
        <taxon>BOP clade</taxon>
        <taxon>Oryzoideae</taxon>
        <taxon>Oryzeae</taxon>
        <taxon>Oryzinae</taxon>
        <taxon>Oryza</taxon>
        <taxon>Oryza sativa</taxon>
    </lineage>
</organism>
<name>A0A0P0X724_ORYSJ</name>
<keyword evidence="5" id="KW-0326">Glycosidase</keyword>
<dbReference type="AlphaFoldDB" id="A0A0P0X724"/>
<reference evidence="11" key="2">
    <citation type="journal article" date="2008" name="Nucleic Acids Res.">
        <title>The rice annotation project database (RAP-DB): 2008 update.</title>
        <authorList>
            <consortium name="The rice annotation project (RAP)"/>
        </authorList>
    </citation>
    <scope>GENOME REANNOTATION</scope>
    <source>
        <strain evidence="11">cv. Nipponbare</strain>
    </source>
</reference>
<keyword evidence="7" id="KW-0472">Membrane</keyword>
<evidence type="ECO:0000256" key="3">
    <source>
        <dbReference type="ARBA" id="ARBA00022801"/>
    </source>
</evidence>
<dbReference type="FunFam" id="3.20.20.80:FF:000074">
    <property type="entry name" value="Hydrolase, hydrolyzing O-glycosyl compounds"/>
    <property type="match status" value="1"/>
</dbReference>
<comment type="similarity">
    <text evidence="1 6">Belongs to the glycosyl hydrolase 17 family.</text>
</comment>
<feature type="chain" id="PRO_5024344569" evidence="8">
    <location>
        <begin position="23"/>
        <end position="602"/>
    </location>
</feature>